<proteinExistence type="predicted"/>
<reference evidence="2" key="1">
    <citation type="submission" date="2021-01" db="EMBL/GenBank/DDBJ databases">
        <authorList>
            <person name="Corre E."/>
            <person name="Pelletier E."/>
            <person name="Niang G."/>
            <person name="Scheremetjew M."/>
            <person name="Finn R."/>
            <person name="Kale V."/>
            <person name="Holt S."/>
            <person name="Cochrane G."/>
            <person name="Meng A."/>
            <person name="Brown T."/>
            <person name="Cohen L."/>
        </authorList>
    </citation>
    <scope>NUCLEOTIDE SEQUENCE</scope>
    <source>
        <strain evidence="2">CCAP1064/1</strain>
    </source>
</reference>
<dbReference type="PANTHER" id="PTHR10803">
    <property type="entry name" value="ARSENICAL PUMP-DRIVING ATPASE ARSENITE-TRANSLOCATING ATPASE"/>
    <property type="match status" value="1"/>
</dbReference>
<dbReference type="GO" id="GO:0005524">
    <property type="term" value="F:ATP binding"/>
    <property type="evidence" value="ECO:0007669"/>
    <property type="project" value="InterPro"/>
</dbReference>
<dbReference type="InterPro" id="IPR016300">
    <property type="entry name" value="ATPase_ArsA/GET3"/>
</dbReference>
<dbReference type="GO" id="GO:0071816">
    <property type="term" value="P:tail-anchored membrane protein insertion into ER membrane"/>
    <property type="evidence" value="ECO:0007669"/>
    <property type="project" value="TreeGrafter"/>
</dbReference>
<evidence type="ECO:0000259" key="1">
    <source>
        <dbReference type="Pfam" id="PF02374"/>
    </source>
</evidence>
<dbReference type="InterPro" id="IPR027417">
    <property type="entry name" value="P-loop_NTPase"/>
</dbReference>
<feature type="domain" description="ArsA/GET3 Anion-transporting ATPase-like" evidence="1">
    <location>
        <begin position="2"/>
        <end position="321"/>
    </location>
</feature>
<dbReference type="GO" id="GO:0043529">
    <property type="term" value="C:GET complex"/>
    <property type="evidence" value="ECO:0007669"/>
    <property type="project" value="TreeGrafter"/>
</dbReference>
<sequence length="333" mass="35482">MAGEGHKVALISTDPAHSLGDVFDMDLSGGKPIDCPLFGVESSSTDGELSIIEIDPSAALADFKSIVDKLVTSTPLSSSSGGSDLGSTMQDLSGIFDTLPAGTDEVVALAKIVNLVQKGGYDRVVLDTAPTGHTLRMLGTPTFIAELIDRVLIISDKINSNAAVKMLLASAASSYGDSSDLGSAAATAKSTLLKFQMQMYDLEDLFANARQTEFLVVTIPTELAVKESVRLVNDLTFEAPEMPIRVRNVVANQVLREDGGDAALFLGRIVDTQSTSIASLKQSLEEMNLDISMRPEITEVPYLDTEPRGVFGLKMLSGELLKEPEEKRISSPV</sequence>
<dbReference type="Gene3D" id="3.40.50.300">
    <property type="entry name" value="P-loop containing nucleotide triphosphate hydrolases"/>
    <property type="match status" value="1"/>
</dbReference>
<organism evidence="2">
    <name type="scientific">Proboscia inermis</name>
    <dbReference type="NCBI Taxonomy" id="420281"/>
    <lineage>
        <taxon>Eukaryota</taxon>
        <taxon>Sar</taxon>
        <taxon>Stramenopiles</taxon>
        <taxon>Ochrophyta</taxon>
        <taxon>Bacillariophyta</taxon>
        <taxon>Coscinodiscophyceae</taxon>
        <taxon>Rhizosoleniophycidae</taxon>
        <taxon>Rhizosoleniales</taxon>
        <taxon>Rhizosoleniaceae</taxon>
        <taxon>Proboscia</taxon>
    </lineage>
</organism>
<protein>
    <recommendedName>
        <fullName evidence="1">ArsA/GET3 Anion-transporting ATPase-like domain-containing protein</fullName>
    </recommendedName>
</protein>
<dbReference type="Pfam" id="PF02374">
    <property type="entry name" value="ArsA_ATPase"/>
    <property type="match status" value="1"/>
</dbReference>
<dbReference type="AlphaFoldDB" id="A0A7S0CDJ0"/>
<accession>A0A7S0CDJ0</accession>
<dbReference type="NCBIfam" id="TIGR00345">
    <property type="entry name" value="GET3_arsA_TRC40"/>
    <property type="match status" value="1"/>
</dbReference>
<name>A0A7S0CDJ0_9STRA</name>
<dbReference type="CDD" id="cd02035">
    <property type="entry name" value="ArsA"/>
    <property type="match status" value="1"/>
</dbReference>
<dbReference type="PANTHER" id="PTHR10803:SF0">
    <property type="entry name" value="ATPASE GET3B"/>
    <property type="match status" value="1"/>
</dbReference>
<evidence type="ECO:0000313" key="2">
    <source>
        <dbReference type="EMBL" id="CAD8418787.1"/>
    </source>
</evidence>
<gene>
    <name evidence="2" type="ORF">PINE0816_LOCUS14922</name>
</gene>
<dbReference type="GO" id="GO:0016887">
    <property type="term" value="F:ATP hydrolysis activity"/>
    <property type="evidence" value="ECO:0007669"/>
    <property type="project" value="InterPro"/>
</dbReference>
<dbReference type="EMBL" id="HBEL01031921">
    <property type="protein sequence ID" value="CAD8418787.1"/>
    <property type="molecule type" value="Transcribed_RNA"/>
</dbReference>
<dbReference type="InterPro" id="IPR025723">
    <property type="entry name" value="ArsA/GET3_ATPase-like"/>
</dbReference>
<dbReference type="SUPFAM" id="SSF52540">
    <property type="entry name" value="P-loop containing nucleoside triphosphate hydrolases"/>
    <property type="match status" value="1"/>
</dbReference>